<name>A0ABP1YES0_YEREN</name>
<accession>A0ABP1YES0</accession>
<gene>
    <name evidence="1" type="ORF">ERS137959_03850</name>
</gene>
<reference evidence="1 2" key="1">
    <citation type="submission" date="2015-03" db="EMBL/GenBank/DDBJ databases">
        <authorList>
            <consortium name="Pathogen Informatics"/>
            <person name="Murphy D."/>
        </authorList>
    </citation>
    <scope>NUCLEOTIDE SEQUENCE [LARGE SCALE GENOMIC DNA]</scope>
    <source>
        <strain evidence="1 2">IP05342</strain>
    </source>
</reference>
<dbReference type="Proteomes" id="UP000041601">
    <property type="component" value="Unassembled WGS sequence"/>
</dbReference>
<dbReference type="RefSeq" id="WP_050156707.1">
    <property type="nucleotide sequence ID" value="NZ_CPXJ01000060.1"/>
</dbReference>
<comment type="caution">
    <text evidence="1">The sequence shown here is derived from an EMBL/GenBank/DDBJ whole genome shotgun (WGS) entry which is preliminary data.</text>
</comment>
<proteinExistence type="predicted"/>
<evidence type="ECO:0000313" key="2">
    <source>
        <dbReference type="Proteomes" id="UP000041601"/>
    </source>
</evidence>
<protein>
    <submittedName>
        <fullName evidence="1">Mu-like prophage protein gpG</fullName>
    </submittedName>
</protein>
<keyword evidence="2" id="KW-1185">Reference proteome</keyword>
<organism evidence="1 2">
    <name type="scientific">Yersinia enterocolitica</name>
    <dbReference type="NCBI Taxonomy" id="630"/>
    <lineage>
        <taxon>Bacteria</taxon>
        <taxon>Pseudomonadati</taxon>
        <taxon>Pseudomonadota</taxon>
        <taxon>Gammaproteobacteria</taxon>
        <taxon>Enterobacterales</taxon>
        <taxon>Yersiniaceae</taxon>
        <taxon>Yersinia</taxon>
    </lineage>
</organism>
<evidence type="ECO:0000313" key="1">
    <source>
        <dbReference type="EMBL" id="CNE46612.1"/>
    </source>
</evidence>
<dbReference type="EMBL" id="CPXJ01000060">
    <property type="protein sequence ID" value="CNE46612.1"/>
    <property type="molecule type" value="Genomic_DNA"/>
</dbReference>
<sequence>MKSGLKVRKDNAESVLSSLRALSKMDVLVGIPEANATRKEGETLNNAEIGYLQSTGATIQIGGQTVTLEPRPFLDMGIEDSQEITAGHLKAAAELALEGKQDAAKRELEKAGMVARDAAKKVIGDGDRLHPLSEKTLENRRAQGIPGEKPLYAHGFLLRSITYVVRSK</sequence>